<feature type="compositionally biased region" description="Basic and acidic residues" evidence="1">
    <location>
        <begin position="16"/>
        <end position="27"/>
    </location>
</feature>
<dbReference type="InterPro" id="IPR035383">
    <property type="entry name" value="MauJ"/>
</dbReference>
<evidence type="ECO:0000256" key="1">
    <source>
        <dbReference type="SAM" id="MobiDB-lite"/>
    </source>
</evidence>
<gene>
    <name evidence="2" type="ORF">GTZ93_41355</name>
</gene>
<dbReference type="EMBL" id="JAAAPK010000020">
    <property type="protein sequence ID" value="NBC46255.1"/>
    <property type="molecule type" value="Genomic_DNA"/>
</dbReference>
<reference evidence="2 3" key="1">
    <citation type="submission" date="2020-01" db="EMBL/GenBank/DDBJ databases">
        <title>The draft genome sequence of Corallococcus exiguus DSM 14696.</title>
        <authorList>
            <person name="Zhang X."/>
            <person name="Zhu H."/>
        </authorList>
    </citation>
    <scope>NUCLEOTIDE SEQUENCE [LARGE SCALE GENOMIC DNA]</scope>
    <source>
        <strain evidence="2 3">DSM 14696</strain>
    </source>
</reference>
<dbReference type="Proteomes" id="UP000537825">
    <property type="component" value="Unassembled WGS sequence"/>
</dbReference>
<feature type="region of interest" description="Disordered" evidence="1">
    <location>
        <begin position="1"/>
        <end position="38"/>
    </location>
</feature>
<sequence>MSRNSKLKRAKRRRQAAKDENRERLQPDAEPAPAQEKHLATTISLDSAKLGPPGILHQLHLAASDSPDSEQDKQRFLDPEERDFRLLVHLSKVPNSSSGDFKIFLEPSEGASLIYAPPEAVDLALETPSGKVSMHLNSARECSALELWCRATNYNNVFGLYSKVVAPLIDNLSYQMNTPIHVREVAIWDPKHNIVTASYVAPFIGVTLRGDQQVYIELLRPYYALYREGMTNPSVFYQFLCYSKILEGIFRKTHQKIINWAKQNGLDAPRFTARVEEDPGIQGDARKWIGKGIKQTFDNYLEKKFRNAIAHFSNNDEDPIIVSDYMASATISGNLLLARQCARTAIGCVERMIHDADAAFALRQKG</sequence>
<proteinExistence type="predicted"/>
<evidence type="ECO:0000313" key="3">
    <source>
        <dbReference type="Proteomes" id="UP000537825"/>
    </source>
</evidence>
<protein>
    <submittedName>
        <fullName evidence="2">Uncharacterized protein</fullName>
    </submittedName>
</protein>
<keyword evidence="3" id="KW-1185">Reference proteome</keyword>
<dbReference type="Pfam" id="PF17419">
    <property type="entry name" value="MauJ"/>
    <property type="match status" value="1"/>
</dbReference>
<feature type="compositionally biased region" description="Basic residues" evidence="1">
    <location>
        <begin position="1"/>
        <end position="15"/>
    </location>
</feature>
<accession>A0A7X4YJ66</accession>
<dbReference type="AlphaFoldDB" id="A0A7X4YJ66"/>
<dbReference type="RefSeq" id="WP_139919213.1">
    <property type="nucleotide sequence ID" value="NZ_CBCSLE010000148.1"/>
</dbReference>
<evidence type="ECO:0000313" key="2">
    <source>
        <dbReference type="EMBL" id="NBC46255.1"/>
    </source>
</evidence>
<organism evidence="2 3">
    <name type="scientific">Corallococcus exiguus</name>
    <dbReference type="NCBI Taxonomy" id="83462"/>
    <lineage>
        <taxon>Bacteria</taxon>
        <taxon>Pseudomonadati</taxon>
        <taxon>Myxococcota</taxon>
        <taxon>Myxococcia</taxon>
        <taxon>Myxococcales</taxon>
        <taxon>Cystobacterineae</taxon>
        <taxon>Myxococcaceae</taxon>
        <taxon>Corallococcus</taxon>
    </lineage>
</organism>
<comment type="caution">
    <text evidence="2">The sequence shown here is derived from an EMBL/GenBank/DDBJ whole genome shotgun (WGS) entry which is preliminary data.</text>
</comment>
<name>A0A7X4YJ66_9BACT</name>